<dbReference type="GO" id="GO:0006018">
    <property type="term" value="P:2-deoxyribose 1-phosphate catabolic process"/>
    <property type="evidence" value="ECO:0007669"/>
    <property type="project" value="UniProtKB-UniRule"/>
</dbReference>
<dbReference type="Proteomes" id="UP000051888">
    <property type="component" value="Unassembled WGS sequence"/>
</dbReference>
<dbReference type="GO" id="GO:0008973">
    <property type="term" value="F:phosphopentomutase activity"/>
    <property type="evidence" value="ECO:0007669"/>
    <property type="project" value="UniProtKB-UniRule"/>
</dbReference>
<dbReference type="SUPFAM" id="SSF53649">
    <property type="entry name" value="Alkaline phosphatase-like"/>
    <property type="match status" value="1"/>
</dbReference>
<dbReference type="PIRSF" id="PIRSF001491">
    <property type="entry name" value="Ppentomutase"/>
    <property type="match status" value="1"/>
</dbReference>
<accession>A0A0Q3WX42</accession>
<dbReference type="NCBIfam" id="TIGR01696">
    <property type="entry name" value="deoB"/>
    <property type="match status" value="1"/>
</dbReference>
<keyword evidence="2 6" id="KW-0963">Cytoplasm</keyword>
<dbReference type="GO" id="GO:0005829">
    <property type="term" value="C:cytosol"/>
    <property type="evidence" value="ECO:0007669"/>
    <property type="project" value="TreeGrafter"/>
</dbReference>
<dbReference type="Gene3D" id="3.40.720.10">
    <property type="entry name" value="Alkaline Phosphatase, subunit A"/>
    <property type="match status" value="1"/>
</dbReference>
<dbReference type="UniPathway" id="UPA00087">
    <property type="reaction ID" value="UER00173"/>
</dbReference>
<dbReference type="EC" id="5.4.2.7" evidence="6 7"/>
<keyword evidence="4 6" id="KW-0464">Manganese</keyword>
<evidence type="ECO:0000256" key="7">
    <source>
        <dbReference type="NCBIfam" id="TIGR01696"/>
    </source>
</evidence>
<proteinExistence type="inferred from homology"/>
<dbReference type="EMBL" id="LJJC01000004">
    <property type="protein sequence ID" value="KQL53643.1"/>
    <property type="molecule type" value="Genomic_DNA"/>
</dbReference>
<feature type="binding site" evidence="6">
    <location>
        <position position="330"/>
    </location>
    <ligand>
        <name>Mn(2+)</name>
        <dbReference type="ChEBI" id="CHEBI:29035"/>
        <label>1</label>
    </ligand>
</feature>
<comment type="function">
    <text evidence="6">Isomerase that catalyzes the conversion of deoxy-ribose 1-phosphate (dRib-1-P) and ribose 1-phosphate (Rib-1-P) to deoxy-ribose 5-phosphate (dRib-5-P) and ribose 5-phosphate (Rib-5-P), respectively.</text>
</comment>
<comment type="caution">
    <text evidence="9">The sequence shown here is derived from an EMBL/GenBank/DDBJ whole genome shotgun (WGS) entry which is preliminary data.</text>
</comment>
<gene>
    <name evidence="6" type="primary">deoB</name>
    <name evidence="9" type="ORF">AN964_09120</name>
</gene>
<dbReference type="InterPro" id="IPR010045">
    <property type="entry name" value="DeoB"/>
</dbReference>
<comment type="catalytic activity">
    <reaction evidence="6">
        <text>2-deoxy-alpha-D-ribose 1-phosphate = 2-deoxy-D-ribose 5-phosphate</text>
        <dbReference type="Rhea" id="RHEA:27658"/>
        <dbReference type="ChEBI" id="CHEBI:57259"/>
        <dbReference type="ChEBI" id="CHEBI:62877"/>
        <dbReference type="EC" id="5.4.2.7"/>
    </reaction>
</comment>
<organism evidence="9 10">
    <name type="scientific">Heyndrickxia shackletonii</name>
    <dbReference type="NCBI Taxonomy" id="157838"/>
    <lineage>
        <taxon>Bacteria</taxon>
        <taxon>Bacillati</taxon>
        <taxon>Bacillota</taxon>
        <taxon>Bacilli</taxon>
        <taxon>Bacillales</taxon>
        <taxon>Bacillaceae</taxon>
        <taxon>Heyndrickxia</taxon>
    </lineage>
</organism>
<evidence type="ECO:0000256" key="3">
    <source>
        <dbReference type="ARBA" id="ARBA00022723"/>
    </source>
</evidence>
<dbReference type="GO" id="GO:0006015">
    <property type="term" value="P:5-phosphoribose 1-diphosphate biosynthetic process"/>
    <property type="evidence" value="ECO:0007669"/>
    <property type="project" value="UniProtKB-UniPathway"/>
</dbReference>
<feature type="binding site" evidence="6">
    <location>
        <position position="341"/>
    </location>
    <ligand>
        <name>Mn(2+)</name>
        <dbReference type="ChEBI" id="CHEBI:29035"/>
        <label>2</label>
    </ligand>
</feature>
<feature type="binding site" evidence="6">
    <location>
        <position position="288"/>
    </location>
    <ligand>
        <name>Mn(2+)</name>
        <dbReference type="ChEBI" id="CHEBI:29035"/>
        <label>2</label>
    </ligand>
</feature>
<dbReference type="STRING" id="157838.AN964_09120"/>
<dbReference type="AlphaFoldDB" id="A0A0Q3WX42"/>
<dbReference type="GO" id="GO:0043094">
    <property type="term" value="P:metabolic compound salvage"/>
    <property type="evidence" value="ECO:0007669"/>
    <property type="project" value="UniProtKB-UniRule"/>
</dbReference>
<evidence type="ECO:0000256" key="1">
    <source>
        <dbReference type="ARBA" id="ARBA00010373"/>
    </source>
</evidence>
<dbReference type="PANTHER" id="PTHR21110">
    <property type="entry name" value="PHOSPHOPENTOMUTASE"/>
    <property type="match status" value="1"/>
</dbReference>
<keyword evidence="3 6" id="KW-0479">Metal-binding</keyword>
<dbReference type="OrthoDB" id="9769930at2"/>
<sequence>MSDYTYKRIHLIVMDSVGIGEAPDAEKFNDKGADTFGHIAEKMNGLHMPNMGKLGLSNIREIQGIKKEEKPLAYYTKMQEASNGKDTMTGHWEIMGLNIKTPFQVFPEGFPSELIQELEEKTGRKVIGNKPASGTEILVELGKEHMETGAIIVYTSADSVLQIAAHEDIVPLDELYKICEIARELTLDEKYMVGRVIARPFIGEPGNFTRTPNRHDYALKPFDRTVMNELKDNQFDVIAIGKISDIYDGEGVTEAIRTTSNMDGMDKFIQTFDKDFTGLSFINLVDFDALYGHRRDPIGYGKALEEYDARLPQVFEKMTNDDLLIITADHGNDPIHHGTDHTREYVPLLIYSKRFDGGKELPLRRTFADIGATVADNFHVKMPQYGTSFLKDLQN</sequence>
<dbReference type="HAMAP" id="MF_00740">
    <property type="entry name" value="Phosphopentomut"/>
    <property type="match status" value="1"/>
</dbReference>
<comment type="similarity">
    <text evidence="1 6">Belongs to the phosphopentomutase family.</text>
</comment>
<comment type="subcellular location">
    <subcellularLocation>
        <location evidence="6">Cytoplasm</location>
    </subcellularLocation>
</comment>
<protein>
    <recommendedName>
        <fullName evidence="6 7">Phosphopentomutase</fullName>
        <ecNumber evidence="6 7">5.4.2.7</ecNumber>
    </recommendedName>
    <alternativeName>
        <fullName evidence="6">Phosphodeoxyribomutase</fullName>
    </alternativeName>
</protein>
<dbReference type="FunFam" id="3.30.70.1250:FF:000001">
    <property type="entry name" value="Phosphopentomutase"/>
    <property type="match status" value="1"/>
</dbReference>
<dbReference type="GO" id="GO:0000287">
    <property type="term" value="F:magnesium ion binding"/>
    <property type="evidence" value="ECO:0007669"/>
    <property type="project" value="UniProtKB-UniRule"/>
</dbReference>
<feature type="binding site" evidence="6">
    <location>
        <position position="329"/>
    </location>
    <ligand>
        <name>Mn(2+)</name>
        <dbReference type="ChEBI" id="CHEBI:29035"/>
        <label>1</label>
    </ligand>
</feature>
<dbReference type="RefSeq" id="WP_055739376.1">
    <property type="nucleotide sequence ID" value="NZ_JAAIWL010000019.1"/>
</dbReference>
<feature type="binding site" evidence="6">
    <location>
        <position position="293"/>
    </location>
    <ligand>
        <name>Mn(2+)</name>
        <dbReference type="ChEBI" id="CHEBI:29035"/>
        <label>2</label>
    </ligand>
</feature>
<keyword evidence="10" id="KW-1185">Reference proteome</keyword>
<comment type="pathway">
    <text evidence="6">Carbohydrate degradation; 2-deoxy-D-ribose 1-phosphate degradation; D-glyceraldehyde 3-phosphate and acetaldehyde from 2-deoxy-alpha-D-ribose 1-phosphate: step 1/2.</text>
</comment>
<evidence type="ECO:0000256" key="2">
    <source>
        <dbReference type="ARBA" id="ARBA00022490"/>
    </source>
</evidence>
<dbReference type="InterPro" id="IPR006124">
    <property type="entry name" value="Metalloenzyme"/>
</dbReference>
<dbReference type="Gene3D" id="3.30.70.1250">
    <property type="entry name" value="Phosphopentomutase"/>
    <property type="match status" value="1"/>
</dbReference>
<dbReference type="InterPro" id="IPR017850">
    <property type="entry name" value="Alkaline_phosphatase_core_sf"/>
</dbReference>
<dbReference type="InterPro" id="IPR024052">
    <property type="entry name" value="Phosphopentomutase_DeoB_cap_sf"/>
</dbReference>
<comment type="catalytic activity">
    <reaction evidence="6">
        <text>alpha-D-ribose 1-phosphate = D-ribose 5-phosphate</text>
        <dbReference type="Rhea" id="RHEA:18793"/>
        <dbReference type="ChEBI" id="CHEBI:57720"/>
        <dbReference type="ChEBI" id="CHEBI:78346"/>
        <dbReference type="EC" id="5.4.2.7"/>
    </reaction>
</comment>
<dbReference type="PANTHER" id="PTHR21110:SF0">
    <property type="entry name" value="PHOSPHOPENTOMUTASE"/>
    <property type="match status" value="1"/>
</dbReference>
<dbReference type="NCBIfam" id="NF003766">
    <property type="entry name" value="PRK05362.1"/>
    <property type="match status" value="1"/>
</dbReference>
<feature type="domain" description="Metalloenzyme" evidence="8">
    <location>
        <begin position="7"/>
        <end position="381"/>
    </location>
</feature>
<dbReference type="Pfam" id="PF01676">
    <property type="entry name" value="Metalloenzyme"/>
    <property type="match status" value="1"/>
</dbReference>
<evidence type="ECO:0000313" key="10">
    <source>
        <dbReference type="Proteomes" id="UP000051888"/>
    </source>
</evidence>
<dbReference type="GO" id="GO:0009117">
    <property type="term" value="P:nucleotide metabolic process"/>
    <property type="evidence" value="ECO:0007669"/>
    <property type="project" value="UniProtKB-UniRule"/>
</dbReference>
<dbReference type="SUPFAM" id="SSF143856">
    <property type="entry name" value="DeoB insert domain-like"/>
    <property type="match status" value="1"/>
</dbReference>
<keyword evidence="5 6" id="KW-0413">Isomerase</keyword>
<evidence type="ECO:0000313" key="9">
    <source>
        <dbReference type="EMBL" id="KQL53643.1"/>
    </source>
</evidence>
<evidence type="ECO:0000256" key="6">
    <source>
        <dbReference type="HAMAP-Rule" id="MF_00740"/>
    </source>
</evidence>
<comment type="cofactor">
    <cofactor evidence="6">
        <name>Mn(2+)</name>
        <dbReference type="ChEBI" id="CHEBI:29035"/>
    </cofactor>
    <text evidence="6">Binds 2 manganese ions.</text>
</comment>
<evidence type="ECO:0000259" key="8">
    <source>
        <dbReference type="Pfam" id="PF01676"/>
    </source>
</evidence>
<reference evidence="9 10" key="1">
    <citation type="submission" date="2015-09" db="EMBL/GenBank/DDBJ databases">
        <title>Genome sequencing project for genomic taxonomy and phylogenomics of Bacillus-like bacteria.</title>
        <authorList>
            <person name="Liu B."/>
            <person name="Wang J."/>
            <person name="Zhu Y."/>
            <person name="Liu G."/>
            <person name="Chen Q."/>
            <person name="Chen Z."/>
            <person name="Lan J."/>
            <person name="Che J."/>
            <person name="Ge C."/>
            <person name="Shi H."/>
            <person name="Pan Z."/>
            <person name="Liu X."/>
        </authorList>
    </citation>
    <scope>NUCLEOTIDE SEQUENCE [LARGE SCALE GENOMIC DNA]</scope>
    <source>
        <strain evidence="9 10">LMG 18435</strain>
    </source>
</reference>
<evidence type="ECO:0000256" key="4">
    <source>
        <dbReference type="ARBA" id="ARBA00023211"/>
    </source>
</evidence>
<dbReference type="CDD" id="cd16009">
    <property type="entry name" value="PPM"/>
    <property type="match status" value="1"/>
</dbReference>
<evidence type="ECO:0000256" key="5">
    <source>
        <dbReference type="ARBA" id="ARBA00023235"/>
    </source>
</evidence>
<name>A0A0Q3WX42_9BACI</name>
<dbReference type="PATRIC" id="fig|157838.3.peg.2001"/>
<dbReference type="GO" id="GO:0030145">
    <property type="term" value="F:manganese ion binding"/>
    <property type="evidence" value="ECO:0007669"/>
    <property type="project" value="UniProtKB-UniRule"/>
</dbReference>
<feature type="binding site" evidence="6">
    <location>
        <position position="15"/>
    </location>
    <ligand>
        <name>Mn(2+)</name>
        <dbReference type="ChEBI" id="CHEBI:29035"/>
        <label>1</label>
    </ligand>
</feature>